<dbReference type="GO" id="GO:0005737">
    <property type="term" value="C:cytoplasm"/>
    <property type="evidence" value="ECO:0007669"/>
    <property type="project" value="TreeGrafter"/>
</dbReference>
<organism evidence="9 10">
    <name type="scientific">Capsaspora owczarzaki (strain ATCC 30864)</name>
    <dbReference type="NCBI Taxonomy" id="595528"/>
    <lineage>
        <taxon>Eukaryota</taxon>
        <taxon>Filasterea</taxon>
        <taxon>Capsaspora</taxon>
    </lineage>
</organism>
<dbReference type="Gene3D" id="2.60.40.150">
    <property type="entry name" value="C2 domain"/>
    <property type="match status" value="1"/>
</dbReference>
<dbReference type="PANTHER" id="PTHR16461">
    <property type="entry name" value="TOLL-INTERACTING PROTEIN"/>
    <property type="match status" value="1"/>
</dbReference>
<feature type="domain" description="C2" evidence="7">
    <location>
        <begin position="29"/>
        <end position="153"/>
    </location>
</feature>
<protein>
    <recommendedName>
        <fullName evidence="11">C2 domain-containing protein</fullName>
    </recommendedName>
</protein>
<evidence type="ECO:0000259" key="8">
    <source>
        <dbReference type="PROSITE" id="PS51140"/>
    </source>
</evidence>
<dbReference type="GO" id="GO:0006511">
    <property type="term" value="P:ubiquitin-dependent protein catabolic process"/>
    <property type="evidence" value="ECO:0007669"/>
    <property type="project" value="TreeGrafter"/>
</dbReference>
<dbReference type="OrthoDB" id="9942608at2759"/>
<name>A0A0D2VUU4_CAPO3</name>
<dbReference type="InParanoid" id="A0A0D2VUU4"/>
<dbReference type="PROSITE" id="PS51140">
    <property type="entry name" value="CUE"/>
    <property type="match status" value="1"/>
</dbReference>
<dbReference type="GO" id="GO:0045087">
    <property type="term" value="P:innate immune response"/>
    <property type="evidence" value="ECO:0007669"/>
    <property type="project" value="UniProtKB-KW"/>
</dbReference>
<evidence type="ECO:0000313" key="9">
    <source>
        <dbReference type="EMBL" id="KJE95147.1"/>
    </source>
</evidence>
<dbReference type="STRING" id="595528.A0A0D2VUU4"/>
<dbReference type="SUPFAM" id="SSF46934">
    <property type="entry name" value="UBA-like"/>
    <property type="match status" value="1"/>
</dbReference>
<dbReference type="AlphaFoldDB" id="A0A0D2VUU4"/>
<dbReference type="Pfam" id="PF02845">
    <property type="entry name" value="CUE"/>
    <property type="match status" value="1"/>
</dbReference>
<dbReference type="eggNOG" id="ENOG502QWQA">
    <property type="taxonomic scope" value="Eukaryota"/>
</dbReference>
<dbReference type="PANTHER" id="PTHR16461:SF5">
    <property type="entry name" value="TOLL-INTERACTING PROTEIN"/>
    <property type="match status" value="1"/>
</dbReference>
<evidence type="ECO:0000256" key="4">
    <source>
        <dbReference type="ARBA" id="ARBA00023006"/>
    </source>
</evidence>
<evidence type="ECO:0000256" key="6">
    <source>
        <dbReference type="SAM" id="MobiDB-lite"/>
    </source>
</evidence>
<feature type="region of interest" description="Disordered" evidence="6">
    <location>
        <begin position="212"/>
        <end position="233"/>
    </location>
</feature>
<keyword evidence="4" id="KW-0072">Autophagy</keyword>
<dbReference type="OMA" id="CIVQAQL"/>
<keyword evidence="5" id="KW-0395">Inflammatory response</keyword>
<evidence type="ECO:0000256" key="5">
    <source>
        <dbReference type="ARBA" id="ARBA00023198"/>
    </source>
</evidence>
<dbReference type="PhylomeDB" id="A0A0D2VUU4"/>
<dbReference type="GO" id="GO:0043130">
    <property type="term" value="F:ubiquitin binding"/>
    <property type="evidence" value="ECO:0007669"/>
    <property type="project" value="InterPro"/>
</dbReference>
<dbReference type="Proteomes" id="UP000008743">
    <property type="component" value="Unassembled WGS sequence"/>
</dbReference>
<feature type="domain" description="CUE" evidence="8">
    <location>
        <begin position="232"/>
        <end position="275"/>
    </location>
</feature>
<gene>
    <name evidence="9" type="ORF">CAOG_005630</name>
</gene>
<evidence type="ECO:0000256" key="2">
    <source>
        <dbReference type="ARBA" id="ARBA00022588"/>
    </source>
</evidence>
<comment type="similarity">
    <text evidence="1">Belongs to the tollip family.</text>
</comment>
<keyword evidence="10" id="KW-1185">Reference proteome</keyword>
<dbReference type="InterPro" id="IPR000008">
    <property type="entry name" value="C2_dom"/>
</dbReference>
<evidence type="ECO:0008006" key="11">
    <source>
        <dbReference type="Google" id="ProtNLM"/>
    </source>
</evidence>
<evidence type="ECO:0000256" key="3">
    <source>
        <dbReference type="ARBA" id="ARBA00022859"/>
    </source>
</evidence>
<dbReference type="InterPro" id="IPR009060">
    <property type="entry name" value="UBA-like_sf"/>
</dbReference>
<dbReference type="GO" id="GO:0006914">
    <property type="term" value="P:autophagy"/>
    <property type="evidence" value="ECO:0007669"/>
    <property type="project" value="UniProtKB-KW"/>
</dbReference>
<sequence length="283" mass="31106">MSRGGLAPDFLTITPTPQQLQQQHAAYPPQHHPQQFNPYGGAGGMDGSGGPLRWGVLNVFLRDAVLVKSYSLLKMDPFVQLQIAGRSARSATATKGDKNPRWNQTVSLTVPNGHSHLVLTIMDEGMTSDKAIAHCTINLEEAFTQRNVPTRPYDLQGKNPSEGSIQLDLTFLPGAILQANPVVYSSGDLFDPADYGSVPTIIMPQQPPPMMYQPQQPMRYNTQPSPQQDDAQRNQQALELRTMFPNLDLEVIRSILDSNNGNADTTLTTLLEMNEAHVDESST</sequence>
<dbReference type="SMART" id="SM00239">
    <property type="entry name" value="C2"/>
    <property type="match status" value="1"/>
</dbReference>
<dbReference type="PROSITE" id="PS50004">
    <property type="entry name" value="C2"/>
    <property type="match status" value="1"/>
</dbReference>
<keyword evidence="2" id="KW-0399">Innate immunity</keyword>
<feature type="compositionally biased region" description="Polar residues" evidence="6">
    <location>
        <begin position="219"/>
        <end position="233"/>
    </location>
</feature>
<evidence type="ECO:0000256" key="1">
    <source>
        <dbReference type="ARBA" id="ARBA00009278"/>
    </source>
</evidence>
<dbReference type="RefSeq" id="XP_004346303.1">
    <property type="nucleotide sequence ID" value="XM_004346253.2"/>
</dbReference>
<keyword evidence="3" id="KW-0391">Immunity</keyword>
<dbReference type="Pfam" id="PF00168">
    <property type="entry name" value="C2"/>
    <property type="match status" value="1"/>
</dbReference>
<dbReference type="InterPro" id="IPR035892">
    <property type="entry name" value="C2_domain_sf"/>
</dbReference>
<dbReference type="SMART" id="SM00546">
    <property type="entry name" value="CUE"/>
    <property type="match status" value="1"/>
</dbReference>
<proteinExistence type="inferred from homology"/>
<reference evidence="10" key="1">
    <citation type="submission" date="2011-02" db="EMBL/GenBank/DDBJ databases">
        <title>The Genome Sequence of Capsaspora owczarzaki ATCC 30864.</title>
        <authorList>
            <person name="Russ C."/>
            <person name="Cuomo C."/>
            <person name="Burger G."/>
            <person name="Gray M.W."/>
            <person name="Holland P.W.H."/>
            <person name="King N."/>
            <person name="Lang F.B.F."/>
            <person name="Roger A.J."/>
            <person name="Ruiz-Trillo I."/>
            <person name="Young S.K."/>
            <person name="Zeng Q."/>
            <person name="Gargeya S."/>
            <person name="Alvarado L."/>
            <person name="Berlin A."/>
            <person name="Chapman S.B."/>
            <person name="Chen Z."/>
            <person name="Freedman E."/>
            <person name="Gellesch M."/>
            <person name="Goldberg J."/>
            <person name="Griggs A."/>
            <person name="Gujja S."/>
            <person name="Heilman E."/>
            <person name="Heiman D."/>
            <person name="Howarth C."/>
            <person name="Mehta T."/>
            <person name="Neiman D."/>
            <person name="Pearson M."/>
            <person name="Roberts A."/>
            <person name="Saif S."/>
            <person name="Shea T."/>
            <person name="Shenoy N."/>
            <person name="Sisk P."/>
            <person name="Stolte C."/>
            <person name="Sykes S."/>
            <person name="White J."/>
            <person name="Yandava C."/>
            <person name="Haas B."/>
            <person name="Nusbaum C."/>
            <person name="Birren B."/>
        </authorList>
    </citation>
    <scope>NUCLEOTIDE SEQUENCE</scope>
    <source>
        <strain evidence="10">ATCC 30864</strain>
    </source>
</reference>
<dbReference type="GO" id="GO:0031624">
    <property type="term" value="F:ubiquitin conjugating enzyme binding"/>
    <property type="evidence" value="ECO:0007669"/>
    <property type="project" value="TreeGrafter"/>
</dbReference>
<evidence type="ECO:0000313" key="10">
    <source>
        <dbReference type="Proteomes" id="UP000008743"/>
    </source>
</evidence>
<dbReference type="Gene3D" id="1.10.8.10">
    <property type="entry name" value="DNA helicase RuvA subunit, C-terminal domain"/>
    <property type="match status" value="1"/>
</dbReference>
<dbReference type="SUPFAM" id="SSF49562">
    <property type="entry name" value="C2 domain (Calcium/lipid-binding domain, CaLB)"/>
    <property type="match status" value="1"/>
</dbReference>
<evidence type="ECO:0000259" key="7">
    <source>
        <dbReference type="PROSITE" id="PS50004"/>
    </source>
</evidence>
<dbReference type="InterPro" id="IPR003892">
    <property type="entry name" value="CUE"/>
</dbReference>
<accession>A0A0D2VUU4</accession>
<dbReference type="EMBL" id="KE346368">
    <property type="protein sequence ID" value="KJE95147.1"/>
    <property type="molecule type" value="Genomic_DNA"/>
</dbReference>